<keyword evidence="2" id="KW-0812">Transmembrane</keyword>
<accession>A0AAW9SII0</accession>
<feature type="coiled-coil region" evidence="1">
    <location>
        <begin position="25"/>
        <end position="52"/>
    </location>
</feature>
<keyword evidence="2" id="KW-1133">Transmembrane helix</keyword>
<reference evidence="3 4" key="1">
    <citation type="submission" date="2024-04" db="EMBL/GenBank/DDBJ databases">
        <title>Novel genus in family Flammeovirgaceae.</title>
        <authorList>
            <person name="Nguyen T.H."/>
            <person name="Vuong T.Q."/>
            <person name="Le H."/>
            <person name="Kim S.-G."/>
        </authorList>
    </citation>
    <scope>NUCLEOTIDE SEQUENCE [LARGE SCALE GENOMIC DNA]</scope>
    <source>
        <strain evidence="3 4">JCM 23209</strain>
    </source>
</reference>
<evidence type="ECO:0000256" key="1">
    <source>
        <dbReference type="SAM" id="Coils"/>
    </source>
</evidence>
<dbReference type="Proteomes" id="UP001403385">
    <property type="component" value="Unassembled WGS sequence"/>
</dbReference>
<feature type="transmembrane region" description="Helical" evidence="2">
    <location>
        <begin position="170"/>
        <end position="188"/>
    </location>
</feature>
<organism evidence="3 4">
    <name type="scientific">Rapidithrix thailandica</name>
    <dbReference type="NCBI Taxonomy" id="413964"/>
    <lineage>
        <taxon>Bacteria</taxon>
        <taxon>Pseudomonadati</taxon>
        <taxon>Bacteroidota</taxon>
        <taxon>Cytophagia</taxon>
        <taxon>Cytophagales</taxon>
        <taxon>Flammeovirgaceae</taxon>
        <taxon>Rapidithrix</taxon>
    </lineage>
</organism>
<keyword evidence="4" id="KW-1185">Reference proteome</keyword>
<gene>
    <name evidence="3" type="ORF">AAG747_27190</name>
</gene>
<dbReference type="RefSeq" id="WP_346824410.1">
    <property type="nucleotide sequence ID" value="NZ_JBDKWZ010000024.1"/>
</dbReference>
<keyword evidence="1" id="KW-0175">Coiled coil</keyword>
<proteinExistence type="predicted"/>
<evidence type="ECO:0000313" key="4">
    <source>
        <dbReference type="Proteomes" id="UP001403385"/>
    </source>
</evidence>
<dbReference type="AlphaFoldDB" id="A0AAW9SII0"/>
<evidence type="ECO:0000313" key="3">
    <source>
        <dbReference type="EMBL" id="MEN7551630.1"/>
    </source>
</evidence>
<comment type="caution">
    <text evidence="3">The sequence shown here is derived from an EMBL/GenBank/DDBJ whole genome shotgun (WGS) entry which is preliminary data.</text>
</comment>
<evidence type="ECO:0000256" key="2">
    <source>
        <dbReference type="SAM" id="Phobius"/>
    </source>
</evidence>
<keyword evidence="2" id="KW-0472">Membrane</keyword>
<feature type="transmembrane region" description="Helical" evidence="2">
    <location>
        <begin position="7"/>
        <end position="25"/>
    </location>
</feature>
<sequence>MNTNLGLIVWIIPLGMFLSFGIPHIQTRIDQRKQTQLELQELQEELAELKRIENPDTRQKARTTTLEMSIELRKNSIRFENKVYLQVGGMLVVLFTVLLIMGVSSAKVNAQNKNMVGFEQDVFDIPEYDPIAQKTSWHSLKSGGSNFVTHKVKQVSPHVLKVKRTSAFKAFGWGFLLIGLNYLFFHFYGEFQEGTLFTQGILKTSQQFFTNGGPFFLIGLVILFTLNPPSIFDKRKGTFQKGAEVVPLPEIYAVQLISGFVQGSGRNSGSFFSHELNLVLKDGSRINVMDHGGKGHIKKDALAIGKFLQVPVWNKSS</sequence>
<protein>
    <submittedName>
        <fullName evidence="3">Uncharacterized protein</fullName>
    </submittedName>
</protein>
<name>A0AAW9SII0_9BACT</name>
<feature type="transmembrane region" description="Helical" evidence="2">
    <location>
        <begin position="83"/>
        <end position="103"/>
    </location>
</feature>
<feature type="transmembrane region" description="Helical" evidence="2">
    <location>
        <begin position="208"/>
        <end position="226"/>
    </location>
</feature>
<dbReference type="EMBL" id="JBDKWZ010000024">
    <property type="protein sequence ID" value="MEN7551630.1"/>
    <property type="molecule type" value="Genomic_DNA"/>
</dbReference>